<proteinExistence type="predicted"/>
<dbReference type="EMBL" id="DRBW01000010">
    <property type="protein sequence ID" value="HDM89622.1"/>
    <property type="molecule type" value="Genomic_DNA"/>
</dbReference>
<dbReference type="SUPFAM" id="SSF52402">
    <property type="entry name" value="Adenine nucleotide alpha hydrolases-like"/>
    <property type="match status" value="1"/>
</dbReference>
<sequence>MNIVVCIKQVPDTQDVKMDPERGTLIREGVKSIVNPFDLYAIEEGLRIKERMGKGRVVVMTMGPPQAEDALREAIAMGADHGILISDRAFAGADTLATSYTLAKSIEKLGSPWIIICGKQAMDGDTAQVGPELATWLNFPQITYVSKIIDMGDDRIKVERLTDYGYDIVESSLPCVITVNKEINEPRLPSLRGMMKAKKFKAEVWDSSSVEVDRRYIGLDGSPTRVVSIFAPPVKKGGEKYHGEPDELARHIARKLEEIKII</sequence>
<protein>
    <submittedName>
        <fullName evidence="2">Electron transfer flavoprotein subunit beta/FixA family protein</fullName>
    </submittedName>
</protein>
<evidence type="ECO:0000259" key="1">
    <source>
        <dbReference type="SMART" id="SM00893"/>
    </source>
</evidence>
<evidence type="ECO:0000313" key="2">
    <source>
        <dbReference type="EMBL" id="HDM89622.1"/>
    </source>
</evidence>
<dbReference type="PANTHER" id="PTHR21294">
    <property type="entry name" value="ELECTRON TRANSFER FLAVOPROTEIN BETA-SUBUNIT"/>
    <property type="match status" value="1"/>
</dbReference>
<dbReference type="PIRSF" id="PIRSF000090">
    <property type="entry name" value="Beta-ETF"/>
    <property type="match status" value="1"/>
</dbReference>
<feature type="domain" description="Electron transfer flavoprotein alpha/beta-subunit N-terminal" evidence="1">
    <location>
        <begin position="22"/>
        <end position="214"/>
    </location>
</feature>
<dbReference type="AlphaFoldDB" id="A0A7C0XA54"/>
<organism evidence="2">
    <name type="scientific">candidate division WOR-3 bacterium</name>
    <dbReference type="NCBI Taxonomy" id="2052148"/>
    <lineage>
        <taxon>Bacteria</taxon>
        <taxon>Bacteria division WOR-3</taxon>
    </lineage>
</organism>
<dbReference type="InterPro" id="IPR033948">
    <property type="entry name" value="ETF_beta_N"/>
</dbReference>
<name>A0A7C0XA54_UNCW3</name>
<dbReference type="SMART" id="SM00893">
    <property type="entry name" value="ETF"/>
    <property type="match status" value="1"/>
</dbReference>
<dbReference type="Gene3D" id="3.40.50.620">
    <property type="entry name" value="HUPs"/>
    <property type="match status" value="1"/>
</dbReference>
<dbReference type="CDD" id="cd01714">
    <property type="entry name" value="ETF_beta"/>
    <property type="match status" value="1"/>
</dbReference>
<reference evidence="2" key="1">
    <citation type="journal article" date="2020" name="mSystems">
        <title>Genome- and Community-Level Interaction Insights into Carbon Utilization and Element Cycling Functions of Hydrothermarchaeota in Hydrothermal Sediment.</title>
        <authorList>
            <person name="Zhou Z."/>
            <person name="Liu Y."/>
            <person name="Xu W."/>
            <person name="Pan J."/>
            <person name="Luo Z.H."/>
            <person name="Li M."/>
        </authorList>
    </citation>
    <scope>NUCLEOTIDE SEQUENCE [LARGE SCALE GENOMIC DNA]</scope>
    <source>
        <strain evidence="2">HyVt-237</strain>
    </source>
</reference>
<dbReference type="Pfam" id="PF01012">
    <property type="entry name" value="ETF"/>
    <property type="match status" value="1"/>
</dbReference>
<gene>
    <name evidence="2" type="ORF">ENG67_00240</name>
</gene>
<comment type="caution">
    <text evidence="2">The sequence shown here is derived from an EMBL/GenBank/DDBJ whole genome shotgun (WGS) entry which is preliminary data.</text>
</comment>
<accession>A0A7C0XA54</accession>
<dbReference type="InterPro" id="IPR014730">
    <property type="entry name" value="ETF_a/b_N"/>
</dbReference>
<dbReference type="InterPro" id="IPR012255">
    <property type="entry name" value="ETF_b"/>
</dbReference>
<dbReference type="Proteomes" id="UP000885931">
    <property type="component" value="Unassembled WGS sequence"/>
</dbReference>
<dbReference type="InterPro" id="IPR014729">
    <property type="entry name" value="Rossmann-like_a/b/a_fold"/>
</dbReference>
<dbReference type="PANTHER" id="PTHR21294:SF17">
    <property type="entry name" value="PROTEIN FIXA"/>
    <property type="match status" value="1"/>
</dbReference>
<dbReference type="GO" id="GO:0009055">
    <property type="term" value="F:electron transfer activity"/>
    <property type="evidence" value="ECO:0007669"/>
    <property type="project" value="InterPro"/>
</dbReference>